<dbReference type="PANTHER" id="PTHR48228:SF5">
    <property type="entry name" value="ALPHA-METHYLACYL-COA RACEMASE"/>
    <property type="match status" value="1"/>
</dbReference>
<dbReference type="InterPro" id="IPR050509">
    <property type="entry name" value="CoA-transferase_III"/>
</dbReference>
<dbReference type="GO" id="GO:0016740">
    <property type="term" value="F:transferase activity"/>
    <property type="evidence" value="ECO:0007669"/>
    <property type="project" value="UniProtKB-KW"/>
</dbReference>
<keyword evidence="2" id="KW-0808">Transferase</keyword>
<gene>
    <name evidence="2" type="ORF">HNR67_006543</name>
</gene>
<dbReference type="Pfam" id="PF02515">
    <property type="entry name" value="CoA_transf_3"/>
    <property type="match status" value="2"/>
</dbReference>
<protein>
    <submittedName>
        <fullName evidence="2">Crotonobetainyl-CoA:carnitine CoA-transferase CaiB-like acyl-CoA transferase</fullName>
    </submittedName>
</protein>
<reference evidence="2 3" key="1">
    <citation type="submission" date="2020-08" db="EMBL/GenBank/DDBJ databases">
        <title>Sequencing the genomes of 1000 actinobacteria strains.</title>
        <authorList>
            <person name="Klenk H.-P."/>
        </authorList>
    </citation>
    <scope>NUCLEOTIDE SEQUENCE [LARGE SCALE GENOMIC DNA]</scope>
    <source>
        <strain evidence="2 3">DSM 44230</strain>
    </source>
</reference>
<dbReference type="RefSeq" id="WP_312988548.1">
    <property type="nucleotide sequence ID" value="NZ_BAAAUI010000005.1"/>
</dbReference>
<keyword evidence="3" id="KW-1185">Reference proteome</keyword>
<evidence type="ECO:0000256" key="1">
    <source>
        <dbReference type="SAM" id="Phobius"/>
    </source>
</evidence>
<dbReference type="EMBL" id="JACHMH010000001">
    <property type="protein sequence ID" value="MBB4680425.1"/>
    <property type="molecule type" value="Genomic_DNA"/>
</dbReference>
<dbReference type="InterPro" id="IPR023606">
    <property type="entry name" value="CoA-Trfase_III_dom_1_sf"/>
</dbReference>
<dbReference type="SUPFAM" id="SSF89796">
    <property type="entry name" value="CoA-transferase family III (CaiB/BaiF)"/>
    <property type="match status" value="2"/>
</dbReference>
<keyword evidence="1" id="KW-0812">Transmembrane</keyword>
<sequence length="559" mass="60263">MSPVRLDTEAAAARILAWRQLQTLGVEGQDADCVVDWAGPVAAPLLDETTVQAACGIAHVHGRRYGRPTMLNVDYATVLAGVLGAQGVLAVMVARYRGLRLRRVETSVAQAALLSVSQYLAARTAVDDWTEPLHPGGPPFVAGDGVRFEVETFEAERWHRFWTVLAAEPEAIRTGWRPFQHRYATATCPLPEPLFRAANRVSFGAVHAAADLTGVSVLRLNPAGHSLADLPPWRITPLGPAARPTGRLAREKPLDGLVVVEAGRRLQGPMAGHLLRLLGARVIRLEPRGGDLLRGMPPMAGDTSARFRAINDGKHVVEVDLHARSGRSELLEMITGADVFLHNWAPGKAAQLRLDAEDLAKVRPGLVYAWASGWGDHLGDRPPLGTDFMVQAYSGLAAEVRPAREPAAPSLMTLTDVLGGLVSAQGVLAGLLARFREGRGRRVDSSLLSAAAVLRRMPRTPRREPLSTLDGWLAVSADPRHSARIAKAFDLPDPPGYAHLAVRCAQQSTSHWLERLTAVGVPAVRVCTDLAELPADPRFGAVLRPHDGFATPAPPWEFS</sequence>
<proteinExistence type="predicted"/>
<comment type="caution">
    <text evidence="2">The sequence shown here is derived from an EMBL/GenBank/DDBJ whole genome shotgun (WGS) entry which is preliminary data.</text>
</comment>
<organism evidence="2 3">
    <name type="scientific">Crossiella cryophila</name>
    <dbReference type="NCBI Taxonomy" id="43355"/>
    <lineage>
        <taxon>Bacteria</taxon>
        <taxon>Bacillati</taxon>
        <taxon>Actinomycetota</taxon>
        <taxon>Actinomycetes</taxon>
        <taxon>Pseudonocardiales</taxon>
        <taxon>Pseudonocardiaceae</taxon>
        <taxon>Crossiella</taxon>
    </lineage>
</organism>
<keyword evidence="1" id="KW-1133">Transmembrane helix</keyword>
<dbReference type="InterPro" id="IPR003673">
    <property type="entry name" value="CoA-Trfase_fam_III"/>
</dbReference>
<accession>A0A7W7CFS8</accession>
<name>A0A7W7CFS8_9PSEU</name>
<dbReference type="PANTHER" id="PTHR48228">
    <property type="entry name" value="SUCCINYL-COA--D-CITRAMALATE COA-TRANSFERASE"/>
    <property type="match status" value="1"/>
</dbReference>
<dbReference type="AlphaFoldDB" id="A0A7W7CFS8"/>
<feature type="transmembrane region" description="Helical" evidence="1">
    <location>
        <begin position="75"/>
        <end position="94"/>
    </location>
</feature>
<dbReference type="Proteomes" id="UP000533598">
    <property type="component" value="Unassembled WGS sequence"/>
</dbReference>
<evidence type="ECO:0000313" key="3">
    <source>
        <dbReference type="Proteomes" id="UP000533598"/>
    </source>
</evidence>
<dbReference type="Gene3D" id="3.40.50.10540">
    <property type="entry name" value="Crotonobetainyl-coa:carnitine coa-transferase, domain 1"/>
    <property type="match status" value="2"/>
</dbReference>
<evidence type="ECO:0000313" key="2">
    <source>
        <dbReference type="EMBL" id="MBB4680425.1"/>
    </source>
</evidence>
<keyword evidence="1" id="KW-0472">Membrane</keyword>